<sequence length="283" mass="31737">MLLSFTYSLLLVVIGANAKRRTESSMVNSWSVSDCVRPWQIPQMSKATLQSPSRPIECHPDHHNCPSGRNPVCQYSLRALKYVCCEDKKEAEIPSCPKYYDTLLISCGSSVEGSCPRGYKCMGSMTDVNLKLCCKPNRTLTYKEPESTFRENKIVPKFLPLAPKTELLATFGNEKISMGQLFDASQLDLIADPPVMTAGVELKDDRLYTIILVDSSDRPVGVHILVLALFEQLESFSQRNLGRIAGSDFTFSEFINDHSDIIEERPLAATFFGYSTTIDDRFH</sequence>
<dbReference type="Proteomes" id="UP000494206">
    <property type="component" value="Unassembled WGS sequence"/>
</dbReference>
<dbReference type="AlphaFoldDB" id="A0A8S1F979"/>
<gene>
    <name evidence="2" type="ORF">CBOVIS_LOCUS10805</name>
</gene>
<evidence type="ECO:0000313" key="2">
    <source>
        <dbReference type="EMBL" id="CAB3409113.1"/>
    </source>
</evidence>
<protein>
    <submittedName>
        <fullName evidence="2">Uncharacterized protein</fullName>
    </submittedName>
</protein>
<comment type="caution">
    <text evidence="2">The sequence shown here is derived from an EMBL/GenBank/DDBJ whole genome shotgun (WGS) entry which is preliminary data.</text>
</comment>
<feature type="signal peptide" evidence="1">
    <location>
        <begin position="1"/>
        <end position="18"/>
    </location>
</feature>
<proteinExistence type="predicted"/>
<keyword evidence="1" id="KW-0732">Signal</keyword>
<dbReference type="OrthoDB" id="5771237at2759"/>
<name>A0A8S1F979_9PELO</name>
<dbReference type="EMBL" id="CADEPM010000008">
    <property type="protein sequence ID" value="CAB3409113.1"/>
    <property type="molecule type" value="Genomic_DNA"/>
</dbReference>
<evidence type="ECO:0000313" key="3">
    <source>
        <dbReference type="Proteomes" id="UP000494206"/>
    </source>
</evidence>
<evidence type="ECO:0000256" key="1">
    <source>
        <dbReference type="SAM" id="SignalP"/>
    </source>
</evidence>
<accession>A0A8S1F979</accession>
<feature type="chain" id="PRO_5035892725" evidence="1">
    <location>
        <begin position="19"/>
        <end position="283"/>
    </location>
</feature>
<keyword evidence="3" id="KW-1185">Reference proteome</keyword>
<dbReference type="InterPro" id="IPR036610">
    <property type="entry name" value="PEBP-like_sf"/>
</dbReference>
<reference evidence="2 3" key="1">
    <citation type="submission" date="2020-04" db="EMBL/GenBank/DDBJ databases">
        <authorList>
            <person name="Laetsch R D."/>
            <person name="Stevens L."/>
            <person name="Kumar S."/>
            <person name="Blaxter L. M."/>
        </authorList>
    </citation>
    <scope>NUCLEOTIDE SEQUENCE [LARGE SCALE GENOMIC DNA]</scope>
</reference>
<dbReference type="Pfam" id="PF14625">
    <property type="entry name" value="Lustrin_cystein"/>
    <property type="match status" value="2"/>
</dbReference>
<organism evidence="2 3">
    <name type="scientific">Caenorhabditis bovis</name>
    <dbReference type="NCBI Taxonomy" id="2654633"/>
    <lineage>
        <taxon>Eukaryota</taxon>
        <taxon>Metazoa</taxon>
        <taxon>Ecdysozoa</taxon>
        <taxon>Nematoda</taxon>
        <taxon>Chromadorea</taxon>
        <taxon>Rhabditida</taxon>
        <taxon>Rhabditina</taxon>
        <taxon>Rhabditomorpha</taxon>
        <taxon>Rhabditoidea</taxon>
        <taxon>Rhabditidae</taxon>
        <taxon>Peloderinae</taxon>
        <taxon>Caenorhabditis</taxon>
    </lineage>
</organism>
<dbReference type="Gene3D" id="3.90.280.10">
    <property type="entry name" value="PEBP-like"/>
    <property type="match status" value="1"/>
</dbReference>
<dbReference type="InterPro" id="IPR028150">
    <property type="entry name" value="Lustrin_cystein"/>
</dbReference>